<feature type="transmembrane region" description="Helical" evidence="1">
    <location>
        <begin position="42"/>
        <end position="59"/>
    </location>
</feature>
<evidence type="ECO:0000259" key="2">
    <source>
        <dbReference type="SMART" id="SM00014"/>
    </source>
</evidence>
<dbReference type="InterPro" id="IPR036938">
    <property type="entry name" value="PAP2/HPO_sf"/>
</dbReference>
<dbReference type="Gene3D" id="1.20.144.10">
    <property type="entry name" value="Phosphatidic acid phosphatase type 2/haloperoxidase"/>
    <property type="match status" value="2"/>
</dbReference>
<feature type="transmembrane region" description="Helical" evidence="1">
    <location>
        <begin position="12"/>
        <end position="30"/>
    </location>
</feature>
<keyword evidence="3" id="KW-0378">Hydrolase</keyword>
<evidence type="ECO:0000256" key="1">
    <source>
        <dbReference type="SAM" id="Phobius"/>
    </source>
</evidence>
<dbReference type="Proteomes" id="UP000626697">
    <property type="component" value="Unassembled WGS sequence"/>
</dbReference>
<dbReference type="GO" id="GO:0050380">
    <property type="term" value="F:undecaprenyl-diphosphatase activity"/>
    <property type="evidence" value="ECO:0007669"/>
    <property type="project" value="UniProtKB-EC"/>
</dbReference>
<feature type="transmembrane region" description="Helical" evidence="1">
    <location>
        <begin position="66"/>
        <end position="83"/>
    </location>
</feature>
<feature type="domain" description="Phosphatidic acid phosphatase type 2/haloperoxidase" evidence="2">
    <location>
        <begin position="91"/>
        <end position="203"/>
    </location>
</feature>
<comment type="caution">
    <text evidence="3">The sequence shown here is derived from an EMBL/GenBank/DDBJ whole genome shotgun (WGS) entry which is preliminary data.</text>
</comment>
<dbReference type="EMBL" id="JACJHX010000001">
    <property type="protein sequence ID" value="MBA9025257.1"/>
    <property type="molecule type" value="Genomic_DNA"/>
</dbReference>
<dbReference type="SMART" id="SM00014">
    <property type="entry name" value="acidPPc"/>
    <property type="match status" value="1"/>
</dbReference>
<name>A0ABR6CLM1_9BACI</name>
<feature type="transmembrane region" description="Helical" evidence="1">
    <location>
        <begin position="162"/>
        <end position="180"/>
    </location>
</feature>
<evidence type="ECO:0000313" key="3">
    <source>
        <dbReference type="EMBL" id="MBA9025257.1"/>
    </source>
</evidence>
<dbReference type="RefSeq" id="WP_182501447.1">
    <property type="nucleotide sequence ID" value="NZ_JACJHX010000001.1"/>
</dbReference>
<dbReference type="EC" id="3.6.1.27" evidence="3"/>
<evidence type="ECO:0000313" key="4">
    <source>
        <dbReference type="Proteomes" id="UP000626697"/>
    </source>
</evidence>
<proteinExistence type="predicted"/>
<keyword evidence="4" id="KW-1185">Reference proteome</keyword>
<reference evidence="3 4" key="1">
    <citation type="submission" date="2020-08" db="EMBL/GenBank/DDBJ databases">
        <title>Genomic Encyclopedia of Type Strains, Phase IV (KMG-IV): sequencing the most valuable type-strain genomes for metagenomic binning, comparative biology and taxonomic classification.</title>
        <authorList>
            <person name="Goeker M."/>
        </authorList>
    </citation>
    <scope>NUCLEOTIDE SEQUENCE [LARGE SCALE GENOMIC DNA]</scope>
    <source>
        <strain evidence="3 4">DSM 105481</strain>
    </source>
</reference>
<keyword evidence="1" id="KW-0472">Membrane</keyword>
<gene>
    <name evidence="3" type="ORF">HNP81_000539</name>
</gene>
<keyword evidence="1" id="KW-0812">Transmembrane</keyword>
<keyword evidence="1" id="KW-1133">Transmembrane helix</keyword>
<dbReference type="SUPFAM" id="SSF48317">
    <property type="entry name" value="Acid phosphatase/Vanadium-dependent haloperoxidase"/>
    <property type="match status" value="1"/>
</dbReference>
<dbReference type="PANTHER" id="PTHR14969:SF13">
    <property type="entry name" value="AT30094P"/>
    <property type="match status" value="1"/>
</dbReference>
<feature type="transmembrane region" description="Helical" evidence="1">
    <location>
        <begin position="133"/>
        <end position="150"/>
    </location>
</feature>
<dbReference type="Pfam" id="PF01569">
    <property type="entry name" value="PAP2"/>
    <property type="match status" value="1"/>
</dbReference>
<organism evidence="3 4">
    <name type="scientific">Peribacillus huizhouensis</name>
    <dbReference type="NCBI Taxonomy" id="1501239"/>
    <lineage>
        <taxon>Bacteria</taxon>
        <taxon>Bacillati</taxon>
        <taxon>Bacillota</taxon>
        <taxon>Bacilli</taxon>
        <taxon>Bacillales</taxon>
        <taxon>Bacillaceae</taxon>
        <taxon>Peribacillus</taxon>
    </lineage>
</organism>
<sequence length="220" mass="24499">MRKVDEKNVPILLIVFFMCLAIYFIVSTAVQSGQPLKLDQAFLPFISSISGTWMYGFFYKLTEMGSTILLGVCALIVVVWLWIKKKDYLAMAVVSIGVAGSDQLNRFVKGIIERDRPSINAAIDAVGYSFPSGHAMVSITCYGLAVYFIGKHIKSTIWKNSFRIVLCLLVLLIGLSRIVLKAHYPTDVLAGYSLGGAIVIVCALFYTWFTNKGREYSKRV</sequence>
<protein>
    <submittedName>
        <fullName evidence="3">Undecaprenyl-diphosphatase</fullName>
        <ecNumber evidence="3">3.6.1.27</ecNumber>
    </submittedName>
</protein>
<dbReference type="InterPro" id="IPR000326">
    <property type="entry name" value="PAP2/HPO"/>
</dbReference>
<accession>A0ABR6CLM1</accession>
<dbReference type="CDD" id="cd03392">
    <property type="entry name" value="PAP2_like_2"/>
    <property type="match status" value="1"/>
</dbReference>
<feature type="transmembrane region" description="Helical" evidence="1">
    <location>
        <begin position="192"/>
        <end position="209"/>
    </location>
</feature>
<dbReference type="PANTHER" id="PTHR14969">
    <property type="entry name" value="SPHINGOSINE-1-PHOSPHATE PHOSPHOHYDROLASE"/>
    <property type="match status" value="1"/>
</dbReference>